<keyword evidence="4 7" id="KW-0378">Hydrolase</keyword>
<dbReference type="Gene3D" id="3.40.710.10">
    <property type="entry name" value="DD-peptidase/beta-lactamase superfamily"/>
    <property type="match status" value="1"/>
</dbReference>
<dbReference type="PANTHER" id="PTHR12544:SF29">
    <property type="entry name" value="GLUTAMINASE"/>
    <property type="match status" value="1"/>
</dbReference>
<feature type="binding site" evidence="7">
    <location>
        <position position="191"/>
    </location>
    <ligand>
        <name>substrate</name>
    </ligand>
</feature>
<dbReference type="NCBIfam" id="NF002134">
    <property type="entry name" value="PRK00971.1-4"/>
    <property type="match status" value="1"/>
</dbReference>
<evidence type="ECO:0000259" key="8">
    <source>
        <dbReference type="PROSITE" id="PS50801"/>
    </source>
</evidence>
<comment type="similarity">
    <text evidence="1 7">Belongs to the glutaminase family.</text>
</comment>
<organism evidence="9 10">
    <name type="scientific">Corynebacterium lactis RW2-5</name>
    <dbReference type="NCBI Taxonomy" id="1408189"/>
    <lineage>
        <taxon>Bacteria</taxon>
        <taxon>Bacillati</taxon>
        <taxon>Actinomycetota</taxon>
        <taxon>Actinomycetes</taxon>
        <taxon>Mycobacteriales</taxon>
        <taxon>Corynebacteriaceae</taxon>
        <taxon>Corynebacterium</taxon>
    </lineage>
</organism>
<keyword evidence="7" id="KW-0007">Acetylation</keyword>
<feature type="binding site" evidence="7">
    <location>
        <position position="114"/>
    </location>
    <ligand>
        <name>substrate</name>
    </ligand>
</feature>
<dbReference type="STRING" id="1408189.CLAC_08720"/>
<accession>A0A0K2H1H9</accession>
<evidence type="ECO:0000256" key="1">
    <source>
        <dbReference type="ARBA" id="ARBA00011076"/>
    </source>
</evidence>
<dbReference type="KEGG" id="clw:CLAC_08720"/>
<evidence type="ECO:0000256" key="7">
    <source>
        <dbReference type="HAMAP-Rule" id="MF_00313"/>
    </source>
</evidence>
<feature type="binding site" evidence="7">
    <location>
        <position position="261"/>
    </location>
    <ligand>
        <name>substrate</name>
    </ligand>
</feature>
<dbReference type="GO" id="GO:0006537">
    <property type="term" value="P:glutamate biosynthetic process"/>
    <property type="evidence" value="ECO:0007669"/>
    <property type="project" value="TreeGrafter"/>
</dbReference>
<dbReference type="PATRIC" id="fig|1408189.4.peg.1744"/>
<evidence type="ECO:0000313" key="9">
    <source>
        <dbReference type="EMBL" id="ALA67783.1"/>
    </source>
</evidence>
<dbReference type="Pfam" id="PF04960">
    <property type="entry name" value="Glutaminase"/>
    <property type="match status" value="1"/>
</dbReference>
<dbReference type="Proteomes" id="UP000058446">
    <property type="component" value="Chromosome"/>
</dbReference>
<feature type="binding site" evidence="7">
    <location>
        <position position="167"/>
    </location>
    <ligand>
        <name>substrate</name>
    </ligand>
</feature>
<evidence type="ECO:0000256" key="6">
    <source>
        <dbReference type="ARBA" id="ARBA00070405"/>
    </source>
</evidence>
<feature type="binding site" evidence="7">
    <location>
        <position position="64"/>
    </location>
    <ligand>
        <name>substrate</name>
    </ligand>
</feature>
<feature type="domain" description="STAS" evidence="8">
    <location>
        <begin position="316"/>
        <end position="415"/>
    </location>
</feature>
<dbReference type="InterPro" id="IPR036513">
    <property type="entry name" value="STAS_dom_sf"/>
</dbReference>
<comment type="subunit">
    <text evidence="2 7">Homotetramer.</text>
</comment>
<evidence type="ECO:0000256" key="4">
    <source>
        <dbReference type="ARBA" id="ARBA00022801"/>
    </source>
</evidence>
<dbReference type="EMBL" id="CP006841">
    <property type="protein sequence ID" value="ALA67783.1"/>
    <property type="molecule type" value="Genomic_DNA"/>
</dbReference>
<dbReference type="NCBIfam" id="TIGR03814">
    <property type="entry name" value="Gln_ase"/>
    <property type="match status" value="1"/>
</dbReference>
<feature type="binding site" evidence="7">
    <location>
        <position position="243"/>
    </location>
    <ligand>
        <name>substrate</name>
    </ligand>
</feature>
<name>A0A0K2H1H9_9CORY</name>
<keyword evidence="10" id="KW-1185">Reference proteome</keyword>
<reference evidence="9 10" key="1">
    <citation type="submission" date="2013-10" db="EMBL/GenBank/DDBJ databases">
        <title>Complete genome sequence of Corynebacterium lactis DSM 45799(T), isolated from raw cow milk.</title>
        <authorList>
            <person name="Ruckert C."/>
            <person name="Albersmeier A."/>
            <person name="Lipski A."/>
            <person name="Kalinowski J."/>
        </authorList>
    </citation>
    <scope>NUCLEOTIDE SEQUENCE [LARGE SCALE GENOMIC DNA]</scope>
    <source>
        <strain evidence="9 10">RW2-5</strain>
    </source>
</reference>
<dbReference type="PANTHER" id="PTHR12544">
    <property type="entry name" value="GLUTAMINASE"/>
    <property type="match status" value="1"/>
</dbReference>
<dbReference type="InterPro" id="IPR015868">
    <property type="entry name" value="Glutaminase"/>
</dbReference>
<dbReference type="OrthoDB" id="9788822at2"/>
<dbReference type="RefSeq" id="WP_053412552.1">
    <property type="nucleotide sequence ID" value="NZ_CP006841.1"/>
</dbReference>
<dbReference type="GO" id="GO:0004359">
    <property type="term" value="F:glutaminase activity"/>
    <property type="evidence" value="ECO:0007669"/>
    <property type="project" value="UniProtKB-UniRule"/>
</dbReference>
<comment type="catalytic activity">
    <reaction evidence="5 7">
        <text>L-glutamine + H2O = L-glutamate + NH4(+)</text>
        <dbReference type="Rhea" id="RHEA:15889"/>
        <dbReference type="ChEBI" id="CHEBI:15377"/>
        <dbReference type="ChEBI" id="CHEBI:28938"/>
        <dbReference type="ChEBI" id="CHEBI:29985"/>
        <dbReference type="ChEBI" id="CHEBI:58359"/>
        <dbReference type="EC" id="3.5.1.2"/>
    </reaction>
</comment>
<feature type="binding site" evidence="7">
    <location>
        <position position="160"/>
    </location>
    <ligand>
        <name>substrate</name>
    </ligand>
</feature>
<sequence>MKTPISDYLVEILDAVRADDSGEVASYIPTLAQADPDQLGVAMTTVFGRTYTAGDADTEFTIQSMSKPFAFAAALWEHGEDDVEKIVGTEPSGEAFNELSLESGTHRPKNPMINVGALAIHQMIGDPGDSWTVRSDKLVKFFSALAGRQLRVDEDAFESEIGSAHRNLSIAHMLAAYNMIDTNPEDVVRGYTAQCSILVSTRDIAMMAAVLAAGGVSPVTGAQVVARPIVRQVLSVMATSGMYDEAGEWFTEVGIPAKSGVAGGILGALPGQVGLAAFSPRLNDHGNSVRGTALFRRLSNDMGLHLMDAQAIGSRALRAVVSEKGRSVIQIQGPINFTAAEIVVNRLAQTPPSESSVVFDVSRVGMVNEIGRRMMLEAMRRLNLDGKTVLLYDPENSFPDPDIGGGVKPEILSEL</sequence>
<dbReference type="EC" id="3.5.1.2" evidence="3 7"/>
<evidence type="ECO:0000256" key="3">
    <source>
        <dbReference type="ARBA" id="ARBA00012918"/>
    </source>
</evidence>
<dbReference type="GO" id="GO:0006543">
    <property type="term" value="P:L-glutamine catabolic process"/>
    <property type="evidence" value="ECO:0007669"/>
    <property type="project" value="TreeGrafter"/>
</dbReference>
<evidence type="ECO:0000256" key="5">
    <source>
        <dbReference type="ARBA" id="ARBA00049534"/>
    </source>
</evidence>
<dbReference type="PROSITE" id="PS50801">
    <property type="entry name" value="STAS"/>
    <property type="match status" value="1"/>
</dbReference>
<dbReference type="FunFam" id="3.40.710.10:FF:000005">
    <property type="entry name" value="Glutaminase"/>
    <property type="match status" value="1"/>
</dbReference>
<proteinExistence type="inferred from homology"/>
<dbReference type="AlphaFoldDB" id="A0A0K2H1H9"/>
<dbReference type="InterPro" id="IPR002645">
    <property type="entry name" value="STAS_dom"/>
</dbReference>
<gene>
    <name evidence="7" type="primary">glsA</name>
    <name evidence="9" type="ORF">CLAC_08720</name>
</gene>
<protein>
    <recommendedName>
        <fullName evidence="6 7">Glutaminase</fullName>
        <ecNumber evidence="3 7">3.5.1.2</ecNumber>
    </recommendedName>
</protein>
<evidence type="ECO:0000256" key="2">
    <source>
        <dbReference type="ARBA" id="ARBA00011881"/>
    </source>
</evidence>
<dbReference type="Gene3D" id="3.30.750.24">
    <property type="entry name" value="STAS domain"/>
    <property type="match status" value="1"/>
</dbReference>
<dbReference type="InterPro" id="IPR012338">
    <property type="entry name" value="Beta-lactam/transpept-like"/>
</dbReference>
<evidence type="ECO:0000313" key="10">
    <source>
        <dbReference type="Proteomes" id="UP000058446"/>
    </source>
</evidence>
<dbReference type="SUPFAM" id="SSF56601">
    <property type="entry name" value="beta-lactamase/transpeptidase-like"/>
    <property type="match status" value="1"/>
</dbReference>
<dbReference type="SUPFAM" id="SSF52091">
    <property type="entry name" value="SpoIIaa-like"/>
    <property type="match status" value="1"/>
</dbReference>
<dbReference type="HAMAP" id="MF_00313">
    <property type="entry name" value="Glutaminase"/>
    <property type="match status" value="1"/>
</dbReference>